<keyword evidence="3" id="KW-1185">Reference proteome</keyword>
<protein>
    <submittedName>
        <fullName evidence="2">Uncharacterized protein</fullName>
    </submittedName>
</protein>
<reference evidence="2 3" key="1">
    <citation type="submission" date="2017-09" db="EMBL/GenBank/DDBJ databases">
        <title>WGS assembly of Aquilegia coerulea Goldsmith.</title>
        <authorList>
            <person name="Hodges S."/>
            <person name="Kramer E."/>
            <person name="Nordborg M."/>
            <person name="Tomkins J."/>
            <person name="Borevitz J."/>
            <person name="Derieg N."/>
            <person name="Yan J."/>
            <person name="Mihaltcheva S."/>
            <person name="Hayes R.D."/>
            <person name="Rokhsar D."/>
        </authorList>
    </citation>
    <scope>NUCLEOTIDE SEQUENCE [LARGE SCALE GENOMIC DNA]</scope>
    <source>
        <strain evidence="3">cv. Goldsmith</strain>
    </source>
</reference>
<dbReference type="Proteomes" id="UP000230069">
    <property type="component" value="Unassembled WGS sequence"/>
</dbReference>
<accession>A0A2G5DXR7</accession>
<evidence type="ECO:0000313" key="2">
    <source>
        <dbReference type="EMBL" id="PIA48302.1"/>
    </source>
</evidence>
<dbReference type="EMBL" id="KZ305031">
    <property type="protein sequence ID" value="PIA48301.1"/>
    <property type="molecule type" value="Genomic_DNA"/>
</dbReference>
<sequence>MEAATSFTPDDFTSPNDELMLKELQNTHTDQLARIQELKSKLESIKSKLESMKLDLKKESSEERKELFRNLTQEYIMERDEYKALIAKSKNLN</sequence>
<keyword evidence="1" id="KW-0175">Coiled coil</keyword>
<dbReference type="AlphaFoldDB" id="A0A2G5DXR7"/>
<proteinExistence type="predicted"/>
<evidence type="ECO:0000313" key="3">
    <source>
        <dbReference type="Proteomes" id="UP000230069"/>
    </source>
</evidence>
<organism evidence="2 3">
    <name type="scientific">Aquilegia coerulea</name>
    <name type="common">Rocky mountain columbine</name>
    <dbReference type="NCBI Taxonomy" id="218851"/>
    <lineage>
        <taxon>Eukaryota</taxon>
        <taxon>Viridiplantae</taxon>
        <taxon>Streptophyta</taxon>
        <taxon>Embryophyta</taxon>
        <taxon>Tracheophyta</taxon>
        <taxon>Spermatophyta</taxon>
        <taxon>Magnoliopsida</taxon>
        <taxon>Ranunculales</taxon>
        <taxon>Ranunculaceae</taxon>
        <taxon>Thalictroideae</taxon>
        <taxon>Aquilegia</taxon>
    </lineage>
</organism>
<feature type="coiled-coil region" evidence="1">
    <location>
        <begin position="21"/>
        <end position="62"/>
    </location>
</feature>
<evidence type="ECO:0000256" key="1">
    <source>
        <dbReference type="SAM" id="Coils"/>
    </source>
</evidence>
<name>A0A2G5DXR7_AQUCA</name>
<dbReference type="EMBL" id="KZ305031">
    <property type="protein sequence ID" value="PIA48302.1"/>
    <property type="molecule type" value="Genomic_DNA"/>
</dbReference>
<gene>
    <name evidence="2" type="ORF">AQUCO_01400716v1</name>
</gene>